<dbReference type="GO" id="GO:0005829">
    <property type="term" value="C:cytosol"/>
    <property type="evidence" value="ECO:0007669"/>
    <property type="project" value="TreeGrafter"/>
</dbReference>
<dbReference type="PANTHER" id="PTHR46797">
    <property type="entry name" value="HTH-TYPE TRANSCRIPTIONAL REGULATOR"/>
    <property type="match status" value="1"/>
</dbReference>
<dbReference type="InterPro" id="IPR013096">
    <property type="entry name" value="Cupin_2"/>
</dbReference>
<name>A0A644VJZ9_9ZZZZ</name>
<dbReference type="Pfam" id="PF07883">
    <property type="entry name" value="Cupin_2"/>
    <property type="match status" value="1"/>
</dbReference>
<keyword evidence="3" id="KW-0804">Transcription</keyword>
<feature type="domain" description="HTH cro/C1-type" evidence="4">
    <location>
        <begin position="14"/>
        <end position="68"/>
    </location>
</feature>
<sequence length="186" mass="20633">MKISCVTNVVAGNMKKIREKRKLSLDATSSLTGVSKSMLGQIERGDVNPTISVLWKIAVGLKVSFTALIENNQEEATIIRGTEIVSLEADNGKYINYPIFTFDEQKLFETYRIIVKPGGKLEANPHIVGSEEYITVFAGSVEISLDTKAFNLMKGDSLKFKADVAHSYKNTGKEIAELSMLIYYNK</sequence>
<dbReference type="InterPro" id="IPR050807">
    <property type="entry name" value="TransReg_Diox_bact_type"/>
</dbReference>
<dbReference type="CDD" id="cd02209">
    <property type="entry name" value="cupin_XRE_C"/>
    <property type="match status" value="1"/>
</dbReference>
<dbReference type="InterPro" id="IPR011051">
    <property type="entry name" value="RmlC_Cupin_sf"/>
</dbReference>
<organism evidence="5">
    <name type="scientific">bioreactor metagenome</name>
    <dbReference type="NCBI Taxonomy" id="1076179"/>
    <lineage>
        <taxon>unclassified sequences</taxon>
        <taxon>metagenomes</taxon>
        <taxon>ecological metagenomes</taxon>
    </lineage>
</organism>
<dbReference type="SMART" id="SM00530">
    <property type="entry name" value="HTH_XRE"/>
    <property type="match status" value="1"/>
</dbReference>
<dbReference type="Gene3D" id="2.60.120.10">
    <property type="entry name" value="Jelly Rolls"/>
    <property type="match status" value="1"/>
</dbReference>
<dbReference type="AlphaFoldDB" id="A0A644VJZ9"/>
<keyword evidence="2" id="KW-0238">DNA-binding</keyword>
<dbReference type="Gene3D" id="1.10.260.40">
    <property type="entry name" value="lambda repressor-like DNA-binding domains"/>
    <property type="match status" value="1"/>
</dbReference>
<dbReference type="PROSITE" id="PS50943">
    <property type="entry name" value="HTH_CROC1"/>
    <property type="match status" value="1"/>
</dbReference>
<dbReference type="CDD" id="cd00093">
    <property type="entry name" value="HTH_XRE"/>
    <property type="match status" value="1"/>
</dbReference>
<dbReference type="EMBL" id="VSSQ01000335">
    <property type="protein sequence ID" value="MPL91646.1"/>
    <property type="molecule type" value="Genomic_DNA"/>
</dbReference>
<gene>
    <name evidence="5" type="primary">sutR_4</name>
    <name evidence="5" type="ORF">SDC9_37722</name>
</gene>
<accession>A0A644VJZ9</accession>
<proteinExistence type="predicted"/>
<keyword evidence="1" id="KW-0805">Transcription regulation</keyword>
<dbReference type="InterPro" id="IPR001387">
    <property type="entry name" value="Cro/C1-type_HTH"/>
</dbReference>
<dbReference type="InterPro" id="IPR014710">
    <property type="entry name" value="RmlC-like_jellyroll"/>
</dbReference>
<dbReference type="SUPFAM" id="SSF47413">
    <property type="entry name" value="lambda repressor-like DNA-binding domains"/>
    <property type="match status" value="1"/>
</dbReference>
<comment type="caution">
    <text evidence="5">The sequence shown here is derived from an EMBL/GenBank/DDBJ whole genome shotgun (WGS) entry which is preliminary data.</text>
</comment>
<evidence type="ECO:0000256" key="2">
    <source>
        <dbReference type="ARBA" id="ARBA00023125"/>
    </source>
</evidence>
<evidence type="ECO:0000313" key="5">
    <source>
        <dbReference type="EMBL" id="MPL91646.1"/>
    </source>
</evidence>
<dbReference type="SUPFAM" id="SSF51182">
    <property type="entry name" value="RmlC-like cupins"/>
    <property type="match status" value="1"/>
</dbReference>
<dbReference type="GO" id="GO:0003700">
    <property type="term" value="F:DNA-binding transcription factor activity"/>
    <property type="evidence" value="ECO:0007669"/>
    <property type="project" value="TreeGrafter"/>
</dbReference>
<protein>
    <submittedName>
        <fullName evidence="5">HTH-type transcriptional regulator SutR</fullName>
    </submittedName>
</protein>
<dbReference type="InterPro" id="IPR010982">
    <property type="entry name" value="Lambda_DNA-bd_dom_sf"/>
</dbReference>
<evidence type="ECO:0000256" key="1">
    <source>
        <dbReference type="ARBA" id="ARBA00023015"/>
    </source>
</evidence>
<evidence type="ECO:0000256" key="3">
    <source>
        <dbReference type="ARBA" id="ARBA00023163"/>
    </source>
</evidence>
<reference evidence="5" key="1">
    <citation type="submission" date="2019-08" db="EMBL/GenBank/DDBJ databases">
        <authorList>
            <person name="Kucharzyk K."/>
            <person name="Murdoch R.W."/>
            <person name="Higgins S."/>
            <person name="Loffler F."/>
        </authorList>
    </citation>
    <scope>NUCLEOTIDE SEQUENCE</scope>
</reference>
<dbReference type="PANTHER" id="PTHR46797:SF23">
    <property type="entry name" value="HTH-TYPE TRANSCRIPTIONAL REGULATOR SUTR"/>
    <property type="match status" value="1"/>
</dbReference>
<evidence type="ECO:0000259" key="4">
    <source>
        <dbReference type="PROSITE" id="PS50943"/>
    </source>
</evidence>
<dbReference type="Pfam" id="PF01381">
    <property type="entry name" value="HTH_3"/>
    <property type="match status" value="1"/>
</dbReference>
<dbReference type="GO" id="GO:0003677">
    <property type="term" value="F:DNA binding"/>
    <property type="evidence" value="ECO:0007669"/>
    <property type="project" value="UniProtKB-KW"/>
</dbReference>